<dbReference type="EMBL" id="JAUDCG010000003">
    <property type="protein sequence ID" value="MDM8156226.1"/>
    <property type="molecule type" value="Genomic_DNA"/>
</dbReference>
<evidence type="ECO:0000313" key="2">
    <source>
        <dbReference type="EMBL" id="MDM8156226.1"/>
    </source>
</evidence>
<dbReference type="InterPro" id="IPR006674">
    <property type="entry name" value="HD_domain"/>
</dbReference>
<dbReference type="Gene3D" id="1.10.3210.10">
    <property type="entry name" value="Hypothetical protein af1432"/>
    <property type="match status" value="1"/>
</dbReference>
<organism evidence="2 3">
    <name type="scientific">Amedibacillus dolichus</name>
    <dbReference type="NCBI Taxonomy" id="31971"/>
    <lineage>
        <taxon>Bacteria</taxon>
        <taxon>Bacillati</taxon>
        <taxon>Bacillota</taxon>
        <taxon>Erysipelotrichia</taxon>
        <taxon>Erysipelotrichales</taxon>
        <taxon>Erysipelotrichaceae</taxon>
        <taxon>Amedibacillus</taxon>
    </lineage>
</organism>
<dbReference type="SUPFAM" id="SSF109604">
    <property type="entry name" value="HD-domain/PDEase-like"/>
    <property type="match status" value="1"/>
</dbReference>
<dbReference type="Proteomes" id="UP001529340">
    <property type="component" value="Unassembled WGS sequence"/>
</dbReference>
<comment type="caution">
    <text evidence="2">The sequence shown here is derived from an EMBL/GenBank/DDBJ whole genome shotgun (WGS) entry which is preliminary data.</text>
</comment>
<dbReference type="Pfam" id="PF01966">
    <property type="entry name" value="HD"/>
    <property type="match status" value="1"/>
</dbReference>
<gene>
    <name evidence="2" type="ORF">QUV96_01080</name>
</gene>
<name>A0ABT7U9A9_9FIRM</name>
<reference evidence="2 3" key="2">
    <citation type="submission" date="2023-06" db="EMBL/GenBank/DDBJ databases">
        <title>Identification and characterization of horizontal gene transfer across gut microbiota members of farm animals based on homology search.</title>
        <authorList>
            <person name="Schwarzerova J."/>
            <person name="Nykrynova M."/>
            <person name="Jureckova K."/>
            <person name="Cejkova D."/>
            <person name="Rychlik I."/>
        </authorList>
    </citation>
    <scope>NUCLEOTIDE SEQUENCE [LARGE SCALE GENOMIC DNA]</scope>
    <source>
        <strain evidence="2 3">ET39</strain>
    </source>
</reference>
<keyword evidence="3" id="KW-1185">Reference proteome</keyword>
<evidence type="ECO:0000313" key="3">
    <source>
        <dbReference type="Proteomes" id="UP001529340"/>
    </source>
</evidence>
<proteinExistence type="predicted"/>
<evidence type="ECO:0000259" key="1">
    <source>
        <dbReference type="Pfam" id="PF01966"/>
    </source>
</evidence>
<feature type="domain" description="HD" evidence="1">
    <location>
        <begin position="52"/>
        <end position="159"/>
    </location>
</feature>
<accession>A0ABT7U9A9</accession>
<sequence>MTSKERFIELYRTYIHRDGSEKLLEFLMSRSSDFFEAPASTRFHGAYKGGLVDHSLNVYECLKDYLERPRVREIYGLNSVSEESIAIVALLHDICKVNVYRPSKRNVKVDGQWQSVDTFEFHDDLPYGHGEKSVYMITGFMRLTRDESFAIRYHMGFSSEYDDPRSIGYTFEHFPLAFALSTADMEATYFLEGEKK</sequence>
<protein>
    <submittedName>
        <fullName evidence="2">HD domain-containing protein</fullName>
    </submittedName>
</protein>
<reference evidence="3" key="1">
    <citation type="submission" date="2023-06" db="EMBL/GenBank/DDBJ databases">
        <title>Identification and characterization of horizontal gene transfer across gut microbiota members of farm animals based on homology search.</title>
        <authorList>
            <person name="Zeman M."/>
            <person name="Kubasova T."/>
            <person name="Jahodarova E."/>
            <person name="Nykrynova M."/>
            <person name="Rychlik I."/>
        </authorList>
    </citation>
    <scope>NUCLEOTIDE SEQUENCE [LARGE SCALE GENOMIC DNA]</scope>
    <source>
        <strain evidence="3">ET39</strain>
    </source>
</reference>